<evidence type="ECO:0000313" key="2">
    <source>
        <dbReference type="EMBL" id="QCW03825.1"/>
    </source>
</evidence>
<keyword evidence="3" id="KW-1185">Reference proteome</keyword>
<sequence>MDSAESTGGDEPPQGNGTRFAVVFKTILGAFGLCIGFVFTVGSGLSAGGTIHTLFLLFGLLLFFSSAYVLYCTGIQVTRSHSSLVLGLPSSDPT</sequence>
<dbReference type="Proteomes" id="UP000307562">
    <property type="component" value="Chromosome"/>
</dbReference>
<keyword evidence="1" id="KW-0812">Transmembrane</keyword>
<proteinExistence type="predicted"/>
<feature type="transmembrane region" description="Helical" evidence="1">
    <location>
        <begin position="53"/>
        <end position="71"/>
    </location>
</feature>
<protein>
    <submittedName>
        <fullName evidence="2">Uncharacterized protein</fullName>
    </submittedName>
</protein>
<dbReference type="RefSeq" id="WP_138654116.1">
    <property type="nucleotide sequence ID" value="NZ_CP040637.1"/>
</dbReference>
<dbReference type="EMBL" id="CP040637">
    <property type="protein sequence ID" value="QCW03825.1"/>
    <property type="molecule type" value="Genomic_DNA"/>
</dbReference>
<dbReference type="GeneID" id="96156632"/>
<dbReference type="KEGG" id="npl:FGF80_11520"/>
<keyword evidence="1" id="KW-0472">Membrane</keyword>
<dbReference type="AlphaFoldDB" id="A0A4P9TI69"/>
<feature type="transmembrane region" description="Helical" evidence="1">
    <location>
        <begin position="20"/>
        <end position="41"/>
    </location>
</feature>
<reference evidence="3" key="1">
    <citation type="submission" date="2019-05" db="EMBL/GenBank/DDBJ databases">
        <title>Complete Genome Sequence and Methylation Pattern of the Halophilic Archaeon Natrinema pallidum BOL6-1.</title>
        <authorList>
            <person name="DasSarma P."/>
            <person name="DasSarma B.P."/>
            <person name="DasSarma S.L."/>
            <person name="Martinez F.L."/>
            <person name="Guzman D."/>
            <person name="Roberts R.J."/>
            <person name="DasSarma S."/>
        </authorList>
    </citation>
    <scope>NUCLEOTIDE SEQUENCE [LARGE SCALE GENOMIC DNA]</scope>
    <source>
        <strain evidence="3">BOL6-1</strain>
    </source>
</reference>
<accession>A0A4P9TI69</accession>
<organism evidence="2 3">
    <name type="scientific">Natrinema pallidum</name>
    <dbReference type="NCBI Taxonomy" id="69527"/>
    <lineage>
        <taxon>Archaea</taxon>
        <taxon>Methanobacteriati</taxon>
        <taxon>Methanobacteriota</taxon>
        <taxon>Stenosarchaea group</taxon>
        <taxon>Halobacteria</taxon>
        <taxon>Halobacteriales</taxon>
        <taxon>Natrialbaceae</taxon>
        <taxon>Natrinema</taxon>
    </lineage>
</organism>
<name>A0A4P9TI69_9EURY</name>
<keyword evidence="1" id="KW-1133">Transmembrane helix</keyword>
<gene>
    <name evidence="2" type="ORF">FGF80_11520</name>
</gene>
<evidence type="ECO:0000313" key="3">
    <source>
        <dbReference type="Proteomes" id="UP000307562"/>
    </source>
</evidence>
<evidence type="ECO:0000256" key="1">
    <source>
        <dbReference type="SAM" id="Phobius"/>
    </source>
</evidence>